<dbReference type="Pfam" id="PF17650">
    <property type="entry name" value="RACo_linker"/>
    <property type="match status" value="1"/>
</dbReference>
<dbReference type="PANTHER" id="PTHR42895">
    <property type="entry name" value="IRON-SULFUR CLUSTER-BINDING PROTEIN-RELATED"/>
    <property type="match status" value="1"/>
</dbReference>
<dbReference type="Pfam" id="PF00111">
    <property type="entry name" value="Fer2"/>
    <property type="match status" value="1"/>
</dbReference>
<dbReference type="InterPro" id="IPR001041">
    <property type="entry name" value="2Fe-2S_ferredoxin-type"/>
</dbReference>
<gene>
    <name evidence="2" type="ORF">SAMN05421684_5650</name>
</gene>
<dbReference type="Pfam" id="PF17651">
    <property type="entry name" value="Raco_middle"/>
    <property type="match status" value="1"/>
</dbReference>
<proteinExistence type="predicted"/>
<dbReference type="InterPro" id="IPR012675">
    <property type="entry name" value="Beta-grasp_dom_sf"/>
</dbReference>
<dbReference type="SUPFAM" id="SSF54292">
    <property type="entry name" value="2Fe-2S ferredoxin-like"/>
    <property type="match status" value="1"/>
</dbReference>
<accession>A0A1H3TG71</accession>
<dbReference type="STRING" id="137265.SAMN05421684_5650"/>
<dbReference type="InterPro" id="IPR040506">
    <property type="entry name" value="RACo_linker"/>
</dbReference>
<dbReference type="OrthoDB" id="9810588at2"/>
<evidence type="ECO:0000313" key="3">
    <source>
        <dbReference type="Proteomes" id="UP000199632"/>
    </source>
</evidence>
<evidence type="ECO:0000259" key="1">
    <source>
        <dbReference type="PROSITE" id="PS51085"/>
    </source>
</evidence>
<protein>
    <submittedName>
        <fullName evidence="2">Uncharacterized 2Fe-2 and 4Fe-4S clusters-containing protein, contains DUF4445 domain</fullName>
    </submittedName>
</protein>
<dbReference type="InterPro" id="IPR027980">
    <property type="entry name" value="RACo_C"/>
</dbReference>
<dbReference type="InterPro" id="IPR041414">
    <property type="entry name" value="Raco-like_middle"/>
</dbReference>
<dbReference type="AlphaFoldDB" id="A0A1H3TG71"/>
<dbReference type="Gene3D" id="3.10.20.30">
    <property type="match status" value="1"/>
</dbReference>
<dbReference type="InterPro" id="IPR042259">
    <property type="entry name" value="Raco-like_middle_sf"/>
</dbReference>
<dbReference type="PANTHER" id="PTHR42895:SF2">
    <property type="entry name" value="IRON-SULFUR CLUSTER PROTEIN"/>
    <property type="match status" value="1"/>
</dbReference>
<dbReference type="PROSITE" id="PS51085">
    <property type="entry name" value="2FE2S_FER_2"/>
    <property type="match status" value="1"/>
</dbReference>
<dbReference type="InterPro" id="IPR052911">
    <property type="entry name" value="Corrinoid_activation_enz"/>
</dbReference>
<dbReference type="EMBL" id="FNQB01000003">
    <property type="protein sequence ID" value="SDZ48841.1"/>
    <property type="molecule type" value="Genomic_DNA"/>
</dbReference>
<dbReference type="Pfam" id="PF14574">
    <property type="entry name" value="RACo_C_ter"/>
    <property type="match status" value="1"/>
</dbReference>
<name>A0A1H3TG71_9ACTN</name>
<dbReference type="RefSeq" id="WP_090799248.1">
    <property type="nucleotide sequence ID" value="NZ_BOND01000002.1"/>
</dbReference>
<reference evidence="3" key="1">
    <citation type="submission" date="2016-10" db="EMBL/GenBank/DDBJ databases">
        <authorList>
            <person name="Varghese N."/>
            <person name="Submissions S."/>
        </authorList>
    </citation>
    <scope>NUCLEOTIDE SEQUENCE [LARGE SCALE GENOMIC DNA]</scope>
    <source>
        <strain evidence="3">DSM 44718</strain>
    </source>
</reference>
<dbReference type="CDD" id="cd00207">
    <property type="entry name" value="fer2"/>
    <property type="match status" value="1"/>
</dbReference>
<dbReference type="InterPro" id="IPR036010">
    <property type="entry name" value="2Fe-2S_ferredoxin-like_sf"/>
</dbReference>
<dbReference type="Gene3D" id="3.10.20.880">
    <property type="match status" value="1"/>
</dbReference>
<evidence type="ECO:0000313" key="2">
    <source>
        <dbReference type="EMBL" id="SDZ48841.1"/>
    </source>
</evidence>
<keyword evidence="3" id="KW-1185">Reference proteome</keyword>
<sequence length="609" mass="64496">MTDLVSHDGHGRVRVHFTPAARDIRVPPGVTVFDAASWNGIAIDSTCGGHGTCRKCLIRVDEGALPVSSLDVRAFGADQLREGWRLACRAHVTENLRVEVPPLVTRPKAATVGVGRQVILRPAIQKRYLELTEPTLADQTPDLERLLAAIDDLEPRVDLAVLRGLGRTLRASDFKVTAVIVDEVLVDVQAGDTTGRCFGIAFDLGTTTVVANLLDVSTGTPMAVRSALNAQQPFGGDVITRISATMLDPAALDRLRSLAHETLDELTREVCAAAEVEPHEIYEVALAGNATMVHIALGIDPEPLGVAPFIMSTRAFPEIMAADLGIQVHPRARAAVFPSLGAYVGGDIVAGLLASGMDRDRRMRLFIDIGTNCEIVLGNAERLVATAAPAGPAFEGASIRCGMRAADGAIEVVRIRAGALELGVIGDATPAGLCGSGLVDAVAALVDAGLIDSTGRFVPEEDAARIAPTLAARFGKWDGERVFVLYEDVVLSQRDVRALQFAKAAIATGWNLLLGELGVDRGDIQQVLLAGSFGSYLSPASAIRIGLVPKLPVLRVVSAGNVAGEGAKMALLSVRERAGATTLLEEVEYVELSDRTDFNDRFVDLLAFP</sequence>
<dbReference type="Gene3D" id="3.30.420.480">
    <property type="entry name" value="Domain of unknown function (DUF4445)"/>
    <property type="match status" value="1"/>
</dbReference>
<dbReference type="Proteomes" id="UP000199632">
    <property type="component" value="Unassembled WGS sequence"/>
</dbReference>
<dbReference type="GO" id="GO:0051536">
    <property type="term" value="F:iron-sulfur cluster binding"/>
    <property type="evidence" value="ECO:0007669"/>
    <property type="project" value="InterPro"/>
</dbReference>
<organism evidence="2 3">
    <name type="scientific">Asanoa ishikariensis</name>
    <dbReference type="NCBI Taxonomy" id="137265"/>
    <lineage>
        <taxon>Bacteria</taxon>
        <taxon>Bacillati</taxon>
        <taxon>Actinomycetota</taxon>
        <taxon>Actinomycetes</taxon>
        <taxon>Micromonosporales</taxon>
        <taxon>Micromonosporaceae</taxon>
        <taxon>Asanoa</taxon>
    </lineage>
</organism>
<feature type="domain" description="2Fe-2S ferredoxin-type" evidence="1">
    <location>
        <begin position="13"/>
        <end position="104"/>
    </location>
</feature>